<dbReference type="Proteomes" id="UP000008694">
    <property type="component" value="Unassembled WGS sequence"/>
</dbReference>
<accession>D7KBG2</accession>
<proteinExistence type="predicted"/>
<evidence type="ECO:0000259" key="6">
    <source>
        <dbReference type="SMART" id="SM01227"/>
    </source>
</evidence>
<sequence length="261" mass="29774">MEADPKTKGYQAITELLPLILLVAMFMVIVLPFNFFDRSSRFFFFTCLFHCLGAPLYKFELPISIRSYISDGMGITSSADLRPENSDPKSQKEKQVQPEKVVDSSSLWRDQLQVFMKEGPCKETYTAFQDCVEETAEKKKESIGKCFPMLDKCMEAHSDYYQPILAAENAALELLMKEEERLLAMLKGGGCKESFMAWLDCSEEAEKNKQDFITKCAGVSAKLDKCLDAHSEYYQPYFAVVKTAEEHMENEVQAFFSPKQP</sequence>
<dbReference type="Gramene" id="fgenesh1_pg.C_scaffold_1001263">
    <property type="protein sequence ID" value="fgenesh1_pg.C_scaffold_1001263"/>
    <property type="gene ID" value="fgenesh1_pg.C_scaffold_1001263"/>
</dbReference>
<evidence type="ECO:0000313" key="8">
    <source>
        <dbReference type="Proteomes" id="UP000008694"/>
    </source>
</evidence>
<dbReference type="InterPro" id="IPR012891">
    <property type="entry name" value="GCK_dom"/>
</dbReference>
<dbReference type="GO" id="GO:0016020">
    <property type="term" value="C:membrane"/>
    <property type="evidence" value="ECO:0007669"/>
    <property type="project" value="UniProtKB-SubCell"/>
</dbReference>
<dbReference type="EMBL" id="GL348713">
    <property type="protein sequence ID" value="EFH69043.1"/>
    <property type="molecule type" value="Genomic_DNA"/>
</dbReference>
<keyword evidence="3 5" id="KW-1133">Transmembrane helix</keyword>
<dbReference type="PANTHER" id="PTHR34357:SF2">
    <property type="entry name" value="F26F24.3-RELATED"/>
    <property type="match status" value="1"/>
</dbReference>
<dbReference type="eggNOG" id="KOG1162">
    <property type="taxonomic scope" value="Eukaryota"/>
</dbReference>
<gene>
    <name evidence="7" type="ORF">ARALYDRAFT_334698</name>
</gene>
<evidence type="ECO:0000256" key="4">
    <source>
        <dbReference type="ARBA" id="ARBA00023136"/>
    </source>
</evidence>
<keyword evidence="2 5" id="KW-0812">Transmembrane</keyword>
<evidence type="ECO:0000256" key="1">
    <source>
        <dbReference type="ARBA" id="ARBA00004141"/>
    </source>
</evidence>
<dbReference type="SMART" id="SM01227">
    <property type="entry name" value="GCK"/>
    <property type="match status" value="2"/>
</dbReference>
<comment type="subcellular location">
    <subcellularLocation>
        <location evidence="1">Membrane</location>
        <topology evidence="1">Multi-pass membrane protein</topology>
    </subcellularLocation>
</comment>
<evidence type="ECO:0000256" key="5">
    <source>
        <dbReference type="SAM" id="Phobius"/>
    </source>
</evidence>
<dbReference type="Pfam" id="PF03124">
    <property type="entry name" value="EXS"/>
    <property type="match status" value="1"/>
</dbReference>
<keyword evidence="8" id="KW-1185">Reference proteome</keyword>
<dbReference type="HOGENOM" id="CLU_093287_0_0_1"/>
<feature type="domain" description="GCK" evidence="6">
    <location>
        <begin position="180"/>
        <end position="252"/>
    </location>
</feature>
<reference evidence="8" key="1">
    <citation type="journal article" date="2011" name="Nat. Genet.">
        <title>The Arabidopsis lyrata genome sequence and the basis of rapid genome size change.</title>
        <authorList>
            <person name="Hu T.T."/>
            <person name="Pattyn P."/>
            <person name="Bakker E.G."/>
            <person name="Cao J."/>
            <person name="Cheng J.-F."/>
            <person name="Clark R.M."/>
            <person name="Fahlgren N."/>
            <person name="Fawcett J.A."/>
            <person name="Grimwood J."/>
            <person name="Gundlach H."/>
            <person name="Haberer G."/>
            <person name="Hollister J.D."/>
            <person name="Ossowski S."/>
            <person name="Ottilar R.P."/>
            <person name="Salamov A.A."/>
            <person name="Schneeberger K."/>
            <person name="Spannagl M."/>
            <person name="Wang X."/>
            <person name="Yang L."/>
            <person name="Nasrallah M.E."/>
            <person name="Bergelson J."/>
            <person name="Carrington J.C."/>
            <person name="Gaut B.S."/>
            <person name="Schmutz J."/>
            <person name="Mayer K.F.X."/>
            <person name="Van de Peer Y."/>
            <person name="Grigoriev I.V."/>
            <person name="Nordborg M."/>
            <person name="Weigel D."/>
            <person name="Guo Y.-L."/>
        </authorList>
    </citation>
    <scope>NUCLEOTIDE SEQUENCE [LARGE SCALE GENOMIC DNA]</scope>
    <source>
        <strain evidence="8">cv. MN47</strain>
    </source>
</reference>
<evidence type="ECO:0000313" key="7">
    <source>
        <dbReference type="EMBL" id="EFH69043.1"/>
    </source>
</evidence>
<keyword evidence="4 5" id="KW-0472">Membrane</keyword>
<feature type="domain" description="GCK" evidence="6">
    <location>
        <begin position="108"/>
        <end position="179"/>
    </location>
</feature>
<evidence type="ECO:0000256" key="2">
    <source>
        <dbReference type="ARBA" id="ARBA00022692"/>
    </source>
</evidence>
<evidence type="ECO:0000256" key="3">
    <source>
        <dbReference type="ARBA" id="ARBA00022989"/>
    </source>
</evidence>
<dbReference type="AlphaFoldDB" id="D7KBG2"/>
<protein>
    <recommendedName>
        <fullName evidence="6">GCK domain-containing protein</fullName>
    </recommendedName>
</protein>
<dbReference type="PANTHER" id="PTHR34357">
    <property type="entry name" value="F7A19.14 PROTEIN-RELATED"/>
    <property type="match status" value="1"/>
</dbReference>
<name>D7KBG2_ARALL</name>
<dbReference type="InterPro" id="IPR004342">
    <property type="entry name" value="EXS_C"/>
</dbReference>
<organism evidence="8">
    <name type="scientific">Arabidopsis lyrata subsp. lyrata</name>
    <name type="common">Lyre-leaved rock-cress</name>
    <dbReference type="NCBI Taxonomy" id="81972"/>
    <lineage>
        <taxon>Eukaryota</taxon>
        <taxon>Viridiplantae</taxon>
        <taxon>Streptophyta</taxon>
        <taxon>Embryophyta</taxon>
        <taxon>Tracheophyta</taxon>
        <taxon>Spermatophyta</taxon>
        <taxon>Magnoliopsida</taxon>
        <taxon>eudicotyledons</taxon>
        <taxon>Gunneridae</taxon>
        <taxon>Pentapetalae</taxon>
        <taxon>rosids</taxon>
        <taxon>malvids</taxon>
        <taxon>Brassicales</taxon>
        <taxon>Brassicaceae</taxon>
        <taxon>Camelineae</taxon>
        <taxon>Arabidopsis</taxon>
    </lineage>
</organism>
<dbReference type="Gene3D" id="1.10.287.2900">
    <property type="match status" value="1"/>
</dbReference>
<dbReference type="Pfam" id="PF07802">
    <property type="entry name" value="GCK"/>
    <property type="match status" value="1"/>
</dbReference>
<feature type="transmembrane region" description="Helical" evidence="5">
    <location>
        <begin position="12"/>
        <end position="36"/>
    </location>
</feature>